<protein>
    <recommendedName>
        <fullName evidence="2">NADH:flavin oxidoreductase/NADH oxidase N-terminal domain-containing protein</fullName>
    </recommendedName>
</protein>
<keyword evidence="1" id="KW-0472">Membrane</keyword>
<dbReference type="Proteomes" id="UP000663891">
    <property type="component" value="Unassembled WGS sequence"/>
</dbReference>
<evidence type="ECO:0000313" key="4">
    <source>
        <dbReference type="Proteomes" id="UP000663891"/>
    </source>
</evidence>
<feature type="domain" description="NADH:flavin oxidoreductase/NADH oxidase N-terminal" evidence="2">
    <location>
        <begin position="6"/>
        <end position="59"/>
    </location>
</feature>
<sequence length="223" mass="24767">MTSFATPLQLGPLLLKNRVIMSSLTRDRNRVPGPLQVEYYTQRTGAGLILTEGTLIEPQVLHKIELVCIDNDTRSTEGSVGIQQSPIDGEENVQLGLNTQEPTVNGNDTMKQVTKSIPSRDLKYYHWTISGSIVGAMGFFIFTCIVMTTSILIVCFTSPKPHVPKCDFNILRTATNPIEYNYGPRSVAVGDFNNDTWIDMVVANSIVNNIGFISFLNYFLTLN</sequence>
<gene>
    <name evidence="3" type="ORF">VCS650_LOCUS10124</name>
</gene>
<dbReference type="GO" id="GO:0016491">
    <property type="term" value="F:oxidoreductase activity"/>
    <property type="evidence" value="ECO:0007669"/>
    <property type="project" value="InterPro"/>
</dbReference>
<dbReference type="EMBL" id="CAJNON010000072">
    <property type="protein sequence ID" value="CAF0916271.1"/>
    <property type="molecule type" value="Genomic_DNA"/>
</dbReference>
<evidence type="ECO:0000256" key="1">
    <source>
        <dbReference type="SAM" id="Phobius"/>
    </source>
</evidence>
<keyword evidence="1" id="KW-0812">Transmembrane</keyword>
<organism evidence="3 4">
    <name type="scientific">Adineta steineri</name>
    <dbReference type="NCBI Taxonomy" id="433720"/>
    <lineage>
        <taxon>Eukaryota</taxon>
        <taxon>Metazoa</taxon>
        <taxon>Spiralia</taxon>
        <taxon>Gnathifera</taxon>
        <taxon>Rotifera</taxon>
        <taxon>Eurotatoria</taxon>
        <taxon>Bdelloidea</taxon>
        <taxon>Adinetida</taxon>
        <taxon>Adinetidae</taxon>
        <taxon>Adineta</taxon>
    </lineage>
</organism>
<name>A0A814AM97_9BILA</name>
<proteinExistence type="predicted"/>
<feature type="transmembrane region" description="Helical" evidence="1">
    <location>
        <begin position="201"/>
        <end position="220"/>
    </location>
</feature>
<dbReference type="InterPro" id="IPR028994">
    <property type="entry name" value="Integrin_alpha_N"/>
</dbReference>
<dbReference type="GO" id="GO:0010181">
    <property type="term" value="F:FMN binding"/>
    <property type="evidence" value="ECO:0007669"/>
    <property type="project" value="InterPro"/>
</dbReference>
<accession>A0A814AM97</accession>
<dbReference type="InterPro" id="IPR001155">
    <property type="entry name" value="OxRdtase_FMN_N"/>
</dbReference>
<reference evidence="3" key="1">
    <citation type="submission" date="2021-02" db="EMBL/GenBank/DDBJ databases">
        <authorList>
            <person name="Nowell W R."/>
        </authorList>
    </citation>
    <scope>NUCLEOTIDE SEQUENCE</scope>
</reference>
<dbReference type="Pfam" id="PF00724">
    <property type="entry name" value="Oxidored_FMN"/>
    <property type="match status" value="1"/>
</dbReference>
<dbReference type="AlphaFoldDB" id="A0A814AM97"/>
<feature type="transmembrane region" description="Helical" evidence="1">
    <location>
        <begin position="124"/>
        <end position="154"/>
    </location>
</feature>
<dbReference type="SUPFAM" id="SSF69318">
    <property type="entry name" value="Integrin alpha N-terminal domain"/>
    <property type="match status" value="1"/>
</dbReference>
<evidence type="ECO:0000313" key="3">
    <source>
        <dbReference type="EMBL" id="CAF0916271.1"/>
    </source>
</evidence>
<dbReference type="Gene3D" id="3.20.20.70">
    <property type="entry name" value="Aldolase class I"/>
    <property type="match status" value="1"/>
</dbReference>
<dbReference type="OrthoDB" id="9321253at2759"/>
<evidence type="ECO:0000259" key="2">
    <source>
        <dbReference type="Pfam" id="PF00724"/>
    </source>
</evidence>
<dbReference type="InterPro" id="IPR013785">
    <property type="entry name" value="Aldolase_TIM"/>
</dbReference>
<dbReference type="SUPFAM" id="SSF51395">
    <property type="entry name" value="FMN-linked oxidoreductases"/>
    <property type="match status" value="1"/>
</dbReference>
<comment type="caution">
    <text evidence="3">The sequence shown here is derived from an EMBL/GenBank/DDBJ whole genome shotgun (WGS) entry which is preliminary data.</text>
</comment>
<keyword evidence="1" id="KW-1133">Transmembrane helix</keyword>